<dbReference type="SUPFAM" id="SSF53335">
    <property type="entry name" value="S-adenosyl-L-methionine-dependent methyltransferases"/>
    <property type="match status" value="1"/>
</dbReference>
<dbReference type="Proteomes" id="UP000033428">
    <property type="component" value="Unassembled WGS sequence"/>
</dbReference>
<keyword evidence="4" id="KW-0949">S-adenosyl-L-methionine</keyword>
<evidence type="ECO:0000313" key="7">
    <source>
        <dbReference type="EMBL" id="KJJ83228.1"/>
    </source>
</evidence>
<dbReference type="EC" id="2.1.1.297" evidence="1"/>
<dbReference type="Pfam" id="PF05175">
    <property type="entry name" value="MTS"/>
    <property type="match status" value="1"/>
</dbReference>
<evidence type="ECO:0000256" key="2">
    <source>
        <dbReference type="ARBA" id="ARBA00022603"/>
    </source>
</evidence>
<dbReference type="GO" id="GO:0032259">
    <property type="term" value="P:methylation"/>
    <property type="evidence" value="ECO:0007669"/>
    <property type="project" value="UniProtKB-KW"/>
</dbReference>
<keyword evidence="2 7" id="KW-0489">Methyltransferase</keyword>
<dbReference type="PROSITE" id="PS00092">
    <property type="entry name" value="N6_MTASE"/>
    <property type="match status" value="1"/>
</dbReference>
<dbReference type="InterPro" id="IPR029063">
    <property type="entry name" value="SAM-dependent_MTases_sf"/>
</dbReference>
<dbReference type="NCBIfam" id="TIGR00536">
    <property type="entry name" value="hemK_fam"/>
    <property type="match status" value="1"/>
</dbReference>
<evidence type="ECO:0000313" key="8">
    <source>
        <dbReference type="Proteomes" id="UP000033428"/>
    </source>
</evidence>
<reference evidence="7 8" key="1">
    <citation type="submission" date="2015-02" db="EMBL/GenBank/DDBJ databases">
        <title>Single-cell genomics of uncultivated deep-branching MTB reveals a conserved set of magnetosome genes.</title>
        <authorList>
            <person name="Kolinko S."/>
            <person name="Richter M."/>
            <person name="Glockner F.O."/>
            <person name="Brachmann A."/>
            <person name="Schuler D."/>
        </authorList>
    </citation>
    <scope>NUCLEOTIDE SEQUENCE [LARGE SCALE GENOMIC DNA]</scope>
    <source>
        <strain evidence="7">SKK-01</strain>
    </source>
</reference>
<dbReference type="Gene3D" id="3.40.50.150">
    <property type="entry name" value="Vaccinia Virus protein VP39"/>
    <property type="match status" value="1"/>
</dbReference>
<dbReference type="InterPro" id="IPR019874">
    <property type="entry name" value="RF_methyltr_PrmC"/>
</dbReference>
<evidence type="ECO:0000256" key="3">
    <source>
        <dbReference type="ARBA" id="ARBA00022679"/>
    </source>
</evidence>
<evidence type="ECO:0000256" key="5">
    <source>
        <dbReference type="ARBA" id="ARBA00048391"/>
    </source>
</evidence>
<sequence>MRPCPCVEYSETQPIQYEQNLANFMGMDIYVDERVFIPRPETELLVKTVAEMVSLKKSGDEKYLFLEIGTGSGIIPICISKLLPESRIISVDVSRDALSVAKRNIERLVPDSDITLFYSDIFSAVGDIYFEKFDAIISNPPYVSSKDYEKLDAWVKSEPKIALWGGVDGLDYYKKIAENGMKFLKKGGLVGVEVGYDQGLAVKKIFNENSFSNVKSFRDFNNFDRIVIGWKHG</sequence>
<protein>
    <recommendedName>
        <fullName evidence="1">peptide chain release factor N(5)-glutamine methyltransferase</fullName>
        <ecNumber evidence="1">2.1.1.297</ecNumber>
    </recommendedName>
</protein>
<proteinExistence type="predicted"/>
<name>A0A0F0CIW5_9BACT</name>
<evidence type="ECO:0000256" key="1">
    <source>
        <dbReference type="ARBA" id="ARBA00012771"/>
    </source>
</evidence>
<comment type="caution">
    <text evidence="7">The sequence shown here is derived from an EMBL/GenBank/DDBJ whole genome shotgun (WGS) entry which is preliminary data.</text>
</comment>
<evidence type="ECO:0000256" key="4">
    <source>
        <dbReference type="ARBA" id="ARBA00022691"/>
    </source>
</evidence>
<dbReference type="GO" id="GO:0102559">
    <property type="term" value="F:peptide chain release factor N(5)-glutamine methyltransferase activity"/>
    <property type="evidence" value="ECO:0007669"/>
    <property type="project" value="UniProtKB-EC"/>
</dbReference>
<comment type="catalytic activity">
    <reaction evidence="5">
        <text>L-glutaminyl-[peptide chain release factor] + S-adenosyl-L-methionine = N(5)-methyl-L-glutaminyl-[peptide chain release factor] + S-adenosyl-L-homocysteine + H(+)</text>
        <dbReference type="Rhea" id="RHEA:42896"/>
        <dbReference type="Rhea" id="RHEA-COMP:10271"/>
        <dbReference type="Rhea" id="RHEA-COMP:10272"/>
        <dbReference type="ChEBI" id="CHEBI:15378"/>
        <dbReference type="ChEBI" id="CHEBI:30011"/>
        <dbReference type="ChEBI" id="CHEBI:57856"/>
        <dbReference type="ChEBI" id="CHEBI:59789"/>
        <dbReference type="ChEBI" id="CHEBI:61891"/>
        <dbReference type="EC" id="2.1.1.297"/>
    </reaction>
</comment>
<organism evidence="7 8">
    <name type="scientific">Candidatus Omnitrophus magneticus</name>
    <dbReference type="NCBI Taxonomy" id="1609969"/>
    <lineage>
        <taxon>Bacteria</taxon>
        <taxon>Pseudomonadati</taxon>
        <taxon>Candidatus Omnitrophota</taxon>
        <taxon>Candidatus Omnitrophus</taxon>
    </lineage>
</organism>
<dbReference type="NCBIfam" id="TIGR03534">
    <property type="entry name" value="RF_mod_PrmC"/>
    <property type="match status" value="1"/>
</dbReference>
<gene>
    <name evidence="7" type="ORF">OMAG_002902</name>
</gene>
<dbReference type="InterPro" id="IPR002052">
    <property type="entry name" value="DNA_methylase_N6_adenine_CS"/>
</dbReference>
<dbReference type="InterPro" id="IPR004556">
    <property type="entry name" value="HemK-like"/>
</dbReference>
<accession>A0A0F0CIW5</accession>
<dbReference type="EMBL" id="JYNY01000634">
    <property type="protein sequence ID" value="KJJ83228.1"/>
    <property type="molecule type" value="Genomic_DNA"/>
</dbReference>
<dbReference type="GO" id="GO:0003676">
    <property type="term" value="F:nucleic acid binding"/>
    <property type="evidence" value="ECO:0007669"/>
    <property type="project" value="InterPro"/>
</dbReference>
<keyword evidence="8" id="KW-1185">Reference proteome</keyword>
<dbReference type="PATRIC" id="fig|1609969.3.peg.3105"/>
<keyword evidence="3 7" id="KW-0808">Transferase</keyword>
<feature type="domain" description="Methyltransferase small" evidence="6">
    <location>
        <begin position="61"/>
        <end position="148"/>
    </location>
</feature>
<dbReference type="CDD" id="cd02440">
    <property type="entry name" value="AdoMet_MTases"/>
    <property type="match status" value="1"/>
</dbReference>
<dbReference type="AlphaFoldDB" id="A0A0F0CIW5"/>
<dbReference type="PANTHER" id="PTHR18895:SF74">
    <property type="entry name" value="MTRF1L RELEASE FACTOR GLUTAMINE METHYLTRANSFERASE"/>
    <property type="match status" value="1"/>
</dbReference>
<dbReference type="PANTHER" id="PTHR18895">
    <property type="entry name" value="HEMK METHYLTRANSFERASE"/>
    <property type="match status" value="1"/>
</dbReference>
<dbReference type="InterPro" id="IPR050320">
    <property type="entry name" value="N5-glutamine_MTase"/>
</dbReference>
<dbReference type="InterPro" id="IPR007848">
    <property type="entry name" value="Small_mtfrase_dom"/>
</dbReference>
<evidence type="ECO:0000259" key="6">
    <source>
        <dbReference type="Pfam" id="PF05175"/>
    </source>
</evidence>